<dbReference type="AlphaFoldDB" id="A0AAP0BFA3"/>
<feature type="domain" description="K-box" evidence="2">
    <location>
        <begin position="55"/>
        <end position="100"/>
    </location>
</feature>
<evidence type="ECO:0000256" key="1">
    <source>
        <dbReference type="SAM" id="MobiDB-lite"/>
    </source>
</evidence>
<protein>
    <recommendedName>
        <fullName evidence="2">K-box domain-containing protein</fullName>
    </recommendedName>
</protein>
<dbReference type="Pfam" id="PF01486">
    <property type="entry name" value="K-box"/>
    <property type="match status" value="1"/>
</dbReference>
<accession>A0AAP0BFA3</accession>
<organism evidence="3 4">
    <name type="scientific">Platanthera zijinensis</name>
    <dbReference type="NCBI Taxonomy" id="2320716"/>
    <lineage>
        <taxon>Eukaryota</taxon>
        <taxon>Viridiplantae</taxon>
        <taxon>Streptophyta</taxon>
        <taxon>Embryophyta</taxon>
        <taxon>Tracheophyta</taxon>
        <taxon>Spermatophyta</taxon>
        <taxon>Magnoliopsida</taxon>
        <taxon>Liliopsida</taxon>
        <taxon>Asparagales</taxon>
        <taxon>Orchidaceae</taxon>
        <taxon>Orchidoideae</taxon>
        <taxon>Orchideae</taxon>
        <taxon>Orchidinae</taxon>
        <taxon>Platanthera</taxon>
    </lineage>
</organism>
<gene>
    <name evidence="3" type="ORF">KSP39_PZI012080</name>
</gene>
<comment type="caution">
    <text evidence="3">The sequence shown here is derived from an EMBL/GenBank/DDBJ whole genome shotgun (WGS) entry which is preliminary data.</text>
</comment>
<dbReference type="GO" id="GO:0003700">
    <property type="term" value="F:DNA-binding transcription factor activity"/>
    <property type="evidence" value="ECO:0007669"/>
    <property type="project" value="InterPro"/>
</dbReference>
<evidence type="ECO:0000259" key="2">
    <source>
        <dbReference type="Pfam" id="PF01486"/>
    </source>
</evidence>
<evidence type="ECO:0000313" key="4">
    <source>
        <dbReference type="Proteomes" id="UP001418222"/>
    </source>
</evidence>
<evidence type="ECO:0000313" key="3">
    <source>
        <dbReference type="EMBL" id="KAK8936979.1"/>
    </source>
</evidence>
<sequence>MAGLAGDQDPVPDTLALGRGETGRPALSPQAASSRGETGQQALSSQAASPRGETGQQALRNLLGEDLGQLTTKELEQLEYQLEMSLRQIRQTKKNLDLAEFKEGMMETLRALLTPSVELAATSPPVVTLAWGCWTIKMP</sequence>
<dbReference type="InterPro" id="IPR002487">
    <property type="entry name" value="TF_Kbox"/>
</dbReference>
<proteinExistence type="predicted"/>
<dbReference type="Proteomes" id="UP001418222">
    <property type="component" value="Unassembled WGS sequence"/>
</dbReference>
<feature type="compositionally biased region" description="Polar residues" evidence="1">
    <location>
        <begin position="30"/>
        <end position="55"/>
    </location>
</feature>
<name>A0AAP0BFA3_9ASPA</name>
<keyword evidence="4" id="KW-1185">Reference proteome</keyword>
<feature type="region of interest" description="Disordered" evidence="1">
    <location>
        <begin position="1"/>
        <end position="55"/>
    </location>
</feature>
<dbReference type="GO" id="GO:0005634">
    <property type="term" value="C:nucleus"/>
    <property type="evidence" value="ECO:0007669"/>
    <property type="project" value="InterPro"/>
</dbReference>
<dbReference type="EMBL" id="JBBWWQ010000010">
    <property type="protein sequence ID" value="KAK8936979.1"/>
    <property type="molecule type" value="Genomic_DNA"/>
</dbReference>
<reference evidence="3 4" key="1">
    <citation type="journal article" date="2022" name="Nat. Plants">
        <title>Genomes of leafy and leafless Platanthera orchids illuminate the evolution of mycoheterotrophy.</title>
        <authorList>
            <person name="Li M.H."/>
            <person name="Liu K.W."/>
            <person name="Li Z."/>
            <person name="Lu H.C."/>
            <person name="Ye Q.L."/>
            <person name="Zhang D."/>
            <person name="Wang J.Y."/>
            <person name="Li Y.F."/>
            <person name="Zhong Z.M."/>
            <person name="Liu X."/>
            <person name="Yu X."/>
            <person name="Liu D.K."/>
            <person name="Tu X.D."/>
            <person name="Liu B."/>
            <person name="Hao Y."/>
            <person name="Liao X.Y."/>
            <person name="Jiang Y.T."/>
            <person name="Sun W.H."/>
            <person name="Chen J."/>
            <person name="Chen Y.Q."/>
            <person name="Ai Y."/>
            <person name="Zhai J.W."/>
            <person name="Wu S.S."/>
            <person name="Zhou Z."/>
            <person name="Hsiao Y.Y."/>
            <person name="Wu W.L."/>
            <person name="Chen Y.Y."/>
            <person name="Lin Y.F."/>
            <person name="Hsu J.L."/>
            <person name="Li C.Y."/>
            <person name="Wang Z.W."/>
            <person name="Zhao X."/>
            <person name="Zhong W.Y."/>
            <person name="Ma X.K."/>
            <person name="Ma L."/>
            <person name="Huang J."/>
            <person name="Chen G.Z."/>
            <person name="Huang M.Z."/>
            <person name="Huang L."/>
            <person name="Peng D.H."/>
            <person name="Luo Y.B."/>
            <person name="Zou S.Q."/>
            <person name="Chen S.P."/>
            <person name="Lan S."/>
            <person name="Tsai W.C."/>
            <person name="Van de Peer Y."/>
            <person name="Liu Z.J."/>
        </authorList>
    </citation>
    <scope>NUCLEOTIDE SEQUENCE [LARGE SCALE GENOMIC DNA]</scope>
    <source>
        <strain evidence="3">Lor287</strain>
    </source>
</reference>